<dbReference type="AlphaFoldDB" id="A0A5B7CJQ0"/>
<organism evidence="3 4">
    <name type="scientific">Portunus trituberculatus</name>
    <name type="common">Swimming crab</name>
    <name type="synonym">Neptunus trituberculatus</name>
    <dbReference type="NCBI Taxonomy" id="210409"/>
    <lineage>
        <taxon>Eukaryota</taxon>
        <taxon>Metazoa</taxon>
        <taxon>Ecdysozoa</taxon>
        <taxon>Arthropoda</taxon>
        <taxon>Crustacea</taxon>
        <taxon>Multicrustacea</taxon>
        <taxon>Malacostraca</taxon>
        <taxon>Eumalacostraca</taxon>
        <taxon>Eucarida</taxon>
        <taxon>Decapoda</taxon>
        <taxon>Pleocyemata</taxon>
        <taxon>Brachyura</taxon>
        <taxon>Eubrachyura</taxon>
        <taxon>Portunoidea</taxon>
        <taxon>Portunidae</taxon>
        <taxon>Portuninae</taxon>
        <taxon>Portunus</taxon>
    </lineage>
</organism>
<name>A0A5B7CJQ0_PORTR</name>
<accession>A0A5B7CJQ0</accession>
<protein>
    <recommendedName>
        <fullName evidence="2">C2H2-type domain-containing protein</fullName>
    </recommendedName>
</protein>
<evidence type="ECO:0000256" key="1">
    <source>
        <dbReference type="SAM" id="SignalP"/>
    </source>
</evidence>
<gene>
    <name evidence="3" type="ORF">E2C01_000419</name>
</gene>
<feature type="chain" id="PRO_5023076163" description="C2H2-type domain-containing protein" evidence="1">
    <location>
        <begin position="20"/>
        <end position="73"/>
    </location>
</feature>
<proteinExistence type="predicted"/>
<evidence type="ECO:0000313" key="3">
    <source>
        <dbReference type="EMBL" id="MPC07853.1"/>
    </source>
</evidence>
<sequence length="73" mass="8233">MRFRCYLCLVAWLSGEGHAAHEARRHCQARPRVEFEAEFKVIPRRDVCGGSSPGCNTFLTGLVLPEAMKEILN</sequence>
<feature type="signal peptide" evidence="1">
    <location>
        <begin position="1"/>
        <end position="19"/>
    </location>
</feature>
<evidence type="ECO:0000259" key="2">
    <source>
        <dbReference type="PROSITE" id="PS00028"/>
    </source>
</evidence>
<dbReference type="InterPro" id="IPR013087">
    <property type="entry name" value="Znf_C2H2_type"/>
</dbReference>
<dbReference type="Proteomes" id="UP000324222">
    <property type="component" value="Unassembled WGS sequence"/>
</dbReference>
<dbReference type="PROSITE" id="PS00028">
    <property type="entry name" value="ZINC_FINGER_C2H2_1"/>
    <property type="match status" value="1"/>
</dbReference>
<comment type="caution">
    <text evidence="3">The sequence shown here is derived from an EMBL/GenBank/DDBJ whole genome shotgun (WGS) entry which is preliminary data.</text>
</comment>
<dbReference type="EMBL" id="VSRR010000010">
    <property type="protein sequence ID" value="MPC07853.1"/>
    <property type="molecule type" value="Genomic_DNA"/>
</dbReference>
<feature type="domain" description="C2H2-type" evidence="2">
    <location>
        <begin position="5"/>
        <end position="26"/>
    </location>
</feature>
<reference evidence="3 4" key="1">
    <citation type="submission" date="2019-05" db="EMBL/GenBank/DDBJ databases">
        <title>Another draft genome of Portunus trituberculatus and its Hox gene families provides insights of decapod evolution.</title>
        <authorList>
            <person name="Jeong J.-H."/>
            <person name="Song I."/>
            <person name="Kim S."/>
            <person name="Choi T."/>
            <person name="Kim D."/>
            <person name="Ryu S."/>
            <person name="Kim W."/>
        </authorList>
    </citation>
    <scope>NUCLEOTIDE SEQUENCE [LARGE SCALE GENOMIC DNA]</scope>
    <source>
        <tissue evidence="3">Muscle</tissue>
    </source>
</reference>
<keyword evidence="1" id="KW-0732">Signal</keyword>
<keyword evidence="4" id="KW-1185">Reference proteome</keyword>
<evidence type="ECO:0000313" key="4">
    <source>
        <dbReference type="Proteomes" id="UP000324222"/>
    </source>
</evidence>